<dbReference type="InterPro" id="IPR013655">
    <property type="entry name" value="PAS_fold_3"/>
</dbReference>
<dbReference type="Pfam" id="PF00512">
    <property type="entry name" value="HisKA"/>
    <property type="match status" value="1"/>
</dbReference>
<evidence type="ECO:0000259" key="6">
    <source>
        <dbReference type="PROSITE" id="PS50109"/>
    </source>
</evidence>
<evidence type="ECO:0000256" key="2">
    <source>
        <dbReference type="ARBA" id="ARBA00012438"/>
    </source>
</evidence>
<dbReference type="InterPro" id="IPR001610">
    <property type="entry name" value="PAC"/>
</dbReference>
<evidence type="ECO:0000259" key="8">
    <source>
        <dbReference type="PROSITE" id="PS50113"/>
    </source>
</evidence>
<evidence type="ECO:0000256" key="1">
    <source>
        <dbReference type="ARBA" id="ARBA00000085"/>
    </source>
</evidence>
<dbReference type="InterPro" id="IPR003661">
    <property type="entry name" value="HisK_dim/P_dom"/>
</dbReference>
<feature type="coiled-coil region" evidence="5">
    <location>
        <begin position="341"/>
        <end position="387"/>
    </location>
</feature>
<keyword evidence="9" id="KW-0418">Kinase</keyword>
<dbReference type="PROSITE" id="PS50109">
    <property type="entry name" value="HIS_KIN"/>
    <property type="match status" value="1"/>
</dbReference>
<dbReference type="EC" id="2.7.13.3" evidence="2"/>
<proteinExistence type="predicted"/>
<dbReference type="InterPro" id="IPR004358">
    <property type="entry name" value="Sig_transdc_His_kin-like_C"/>
</dbReference>
<keyword evidence="5" id="KW-0175">Coiled coil</keyword>
<dbReference type="SUPFAM" id="SSF47384">
    <property type="entry name" value="Homodimeric domain of signal transducing histidine kinase"/>
    <property type="match status" value="1"/>
</dbReference>
<keyword evidence="9" id="KW-0808">Transferase</keyword>
<dbReference type="SUPFAM" id="SSF55874">
    <property type="entry name" value="ATPase domain of HSP90 chaperone/DNA topoisomerase II/histidine kinase"/>
    <property type="match status" value="1"/>
</dbReference>
<dbReference type="Pfam" id="PF02518">
    <property type="entry name" value="HATPase_c"/>
    <property type="match status" value="1"/>
</dbReference>
<dbReference type="InterPro" id="IPR003594">
    <property type="entry name" value="HATPase_dom"/>
</dbReference>
<dbReference type="InterPro" id="IPR036890">
    <property type="entry name" value="HATPase_C_sf"/>
</dbReference>
<accession>A0AA40P0X6</accession>
<dbReference type="Gene3D" id="3.30.450.20">
    <property type="entry name" value="PAS domain"/>
    <property type="match status" value="2"/>
</dbReference>
<evidence type="ECO:0000313" key="9">
    <source>
        <dbReference type="EMBL" id="KPY91436.1"/>
    </source>
</evidence>
<evidence type="ECO:0000256" key="3">
    <source>
        <dbReference type="ARBA" id="ARBA00022553"/>
    </source>
</evidence>
<dbReference type="SMART" id="SM00448">
    <property type="entry name" value="REC"/>
    <property type="match status" value="1"/>
</dbReference>
<comment type="catalytic activity">
    <reaction evidence="1">
        <text>ATP + protein L-histidine = ADP + protein N-phospho-L-histidine.</text>
        <dbReference type="EC" id="2.7.13.3"/>
    </reaction>
</comment>
<dbReference type="PRINTS" id="PR00344">
    <property type="entry name" value="BCTRLSENSOR"/>
</dbReference>
<dbReference type="AlphaFoldDB" id="A0AA40P0X6"/>
<evidence type="ECO:0000256" key="5">
    <source>
        <dbReference type="SAM" id="Coils"/>
    </source>
</evidence>
<dbReference type="Gene3D" id="1.10.287.130">
    <property type="match status" value="1"/>
</dbReference>
<dbReference type="InterPro" id="IPR036097">
    <property type="entry name" value="HisK_dim/P_sf"/>
</dbReference>
<dbReference type="Pfam" id="PF00072">
    <property type="entry name" value="Response_reg"/>
    <property type="match status" value="1"/>
</dbReference>
<dbReference type="CDD" id="cd00082">
    <property type="entry name" value="HisKA"/>
    <property type="match status" value="1"/>
</dbReference>
<feature type="modified residue" description="4-aspartylphosphate" evidence="4">
    <location>
        <position position="692"/>
    </location>
</feature>
<comment type="caution">
    <text evidence="9">The sequence shown here is derived from an EMBL/GenBank/DDBJ whole genome shotgun (WGS) entry which is preliminary data.</text>
</comment>
<dbReference type="SMART" id="SM00388">
    <property type="entry name" value="HisKA"/>
    <property type="match status" value="1"/>
</dbReference>
<dbReference type="GO" id="GO:0000155">
    <property type="term" value="F:phosphorelay sensor kinase activity"/>
    <property type="evidence" value="ECO:0007669"/>
    <property type="project" value="InterPro"/>
</dbReference>
<name>A0AA40P0X6_9PSED</name>
<dbReference type="PANTHER" id="PTHR43065">
    <property type="entry name" value="SENSOR HISTIDINE KINASE"/>
    <property type="match status" value="1"/>
</dbReference>
<dbReference type="InterPro" id="IPR011006">
    <property type="entry name" value="CheY-like_superfamily"/>
</dbReference>
<dbReference type="SMART" id="SM00086">
    <property type="entry name" value="PAC"/>
    <property type="match status" value="1"/>
</dbReference>
<evidence type="ECO:0000256" key="4">
    <source>
        <dbReference type="PROSITE-ProRule" id="PRU00169"/>
    </source>
</evidence>
<dbReference type="SUPFAM" id="SSF52172">
    <property type="entry name" value="CheY-like"/>
    <property type="match status" value="1"/>
</dbReference>
<dbReference type="CDD" id="cd18161">
    <property type="entry name" value="REC_hyHK_blue-like"/>
    <property type="match status" value="1"/>
</dbReference>
<dbReference type="InterPro" id="IPR000700">
    <property type="entry name" value="PAS-assoc_C"/>
</dbReference>
<dbReference type="SUPFAM" id="SSF55785">
    <property type="entry name" value="PYP-like sensor domain (PAS domain)"/>
    <property type="match status" value="2"/>
</dbReference>
<dbReference type="InterPro" id="IPR035965">
    <property type="entry name" value="PAS-like_dom_sf"/>
</dbReference>
<dbReference type="PANTHER" id="PTHR43065:SF42">
    <property type="entry name" value="TWO-COMPONENT SENSOR PPRA"/>
    <property type="match status" value="1"/>
</dbReference>
<organism evidence="9 10">
    <name type="scientific">Pseudomonas tremae</name>
    <dbReference type="NCBI Taxonomy" id="200454"/>
    <lineage>
        <taxon>Bacteria</taxon>
        <taxon>Pseudomonadati</taxon>
        <taxon>Pseudomonadota</taxon>
        <taxon>Gammaproteobacteria</taxon>
        <taxon>Pseudomonadales</taxon>
        <taxon>Pseudomonadaceae</taxon>
        <taxon>Pseudomonas</taxon>
    </lineage>
</organism>
<dbReference type="Gene3D" id="3.30.565.10">
    <property type="entry name" value="Histidine kinase-like ATPase, C-terminal domain"/>
    <property type="match status" value="1"/>
</dbReference>
<dbReference type="Proteomes" id="UP000050523">
    <property type="component" value="Unassembled WGS sequence"/>
</dbReference>
<gene>
    <name evidence="9" type="ORF">ALO43_03712</name>
</gene>
<dbReference type="InterPro" id="IPR000014">
    <property type="entry name" value="PAS"/>
</dbReference>
<feature type="domain" description="PAC" evidence="8">
    <location>
        <begin position="298"/>
        <end position="350"/>
    </location>
</feature>
<dbReference type="InterPro" id="IPR005467">
    <property type="entry name" value="His_kinase_dom"/>
</dbReference>
<feature type="domain" description="Histidine kinase" evidence="6">
    <location>
        <begin position="395"/>
        <end position="619"/>
    </location>
</feature>
<dbReference type="Pfam" id="PF08447">
    <property type="entry name" value="PAS_3"/>
    <property type="match status" value="1"/>
</dbReference>
<evidence type="ECO:0000259" key="7">
    <source>
        <dbReference type="PROSITE" id="PS50110"/>
    </source>
</evidence>
<dbReference type="PROSITE" id="PS50110">
    <property type="entry name" value="RESPONSE_REGULATORY"/>
    <property type="match status" value="1"/>
</dbReference>
<keyword evidence="3 4" id="KW-0597">Phosphoprotein</keyword>
<dbReference type="InterPro" id="IPR001789">
    <property type="entry name" value="Sig_transdc_resp-reg_receiver"/>
</dbReference>
<reference evidence="9 10" key="1">
    <citation type="submission" date="2015-09" db="EMBL/GenBank/DDBJ databases">
        <title>Genome announcement of multiple Pseudomonas syringae strains.</title>
        <authorList>
            <person name="Thakur S."/>
            <person name="Wang P.W."/>
            <person name="Gong Y."/>
            <person name="Weir B.S."/>
            <person name="Guttman D.S."/>
        </authorList>
    </citation>
    <scope>NUCLEOTIDE SEQUENCE [LARGE SCALE GENOMIC DNA]</scope>
    <source>
        <strain evidence="9 10">ICMP9151</strain>
    </source>
</reference>
<feature type="domain" description="Response regulatory" evidence="7">
    <location>
        <begin position="642"/>
        <end position="758"/>
    </location>
</feature>
<sequence>MVLAAADCIDPTVFSNALLPTRNTLTSMRKAMPYSDGVEHLTKAELMAEVLRLRAETTGKEQSLRHTSKVKLDLTETPASEVTLRQSHELFRTILYTIEAAFAIVEVKFDEHDKPVNYRFLEANPAFEREAGVNLRGKWVTEFAPDLEPFWFEIYGHVAKTGEPKTFENYARTFNRWFDVRAVQVGNPDDRQIAIFFSDVTERRKTQERLRASEALARESVERVQLALAAGAIIGTWHWDLISDDFTVDEPFAESFGLDQAIGRQGLTQTQVLSTVHPDDRAGITAAIAQVIASGSAYVHQYRVRRPDGNYYWIEANGRVNRAEDGTALSLPGVLIDLEERRALEAERDRAIADLRMLNETLEQRVAERTEELMRSEEQLRQSQKMEAVGQLTGGLAHDFNNLLAGILGSLELMNARFAQGRLTNIDKYMAAALGATKRAAALTHRLLAFSRRQILAPTATDVNELIGGMIDLLQRTVGPSVQIKTAKVSDLWLALVDPSQLENALLNLCINARDAMPDGGTIVIETANRSIDAKASLRQDMPEGNYLSLSVSDTGTGMPPEVIAKAFEPFFTTKPIGQGTGLGLSMIYGFAKQSNGQVRIHSVVGAGSTVTIYLPQHQGGVCNSDSSSAPVANPRAKEGETVLVVEDEPTVRLLVTEVLEDQGYIAIEATDSAGGLRILQSNVRLDLLISDVGLSGGINGRQMADAGRVTRPGLKVLFITGYAEGALLNDGQLEAGMSVLAKPFAANVLIARVQQMLAE</sequence>
<dbReference type="Gene3D" id="3.40.50.2300">
    <property type="match status" value="1"/>
</dbReference>
<dbReference type="SMART" id="SM00387">
    <property type="entry name" value="HATPase_c"/>
    <property type="match status" value="1"/>
</dbReference>
<dbReference type="Pfam" id="PF13426">
    <property type="entry name" value="PAS_9"/>
    <property type="match status" value="1"/>
</dbReference>
<dbReference type="CDD" id="cd00130">
    <property type="entry name" value="PAS"/>
    <property type="match status" value="1"/>
</dbReference>
<dbReference type="EMBL" id="LJRO01000482">
    <property type="protein sequence ID" value="KPY91436.1"/>
    <property type="molecule type" value="Genomic_DNA"/>
</dbReference>
<evidence type="ECO:0000313" key="10">
    <source>
        <dbReference type="Proteomes" id="UP000050523"/>
    </source>
</evidence>
<protein>
    <recommendedName>
        <fullName evidence="2">histidine kinase</fullName>
        <ecNumber evidence="2">2.7.13.3</ecNumber>
    </recommendedName>
</protein>
<dbReference type="PROSITE" id="PS50113">
    <property type="entry name" value="PAC"/>
    <property type="match status" value="1"/>
</dbReference>